<proteinExistence type="predicted"/>
<accession>A0A853CLA6</accession>
<dbReference type="EMBL" id="JACBZT010000001">
    <property type="protein sequence ID" value="NYJ07038.1"/>
    <property type="molecule type" value="Genomic_DNA"/>
</dbReference>
<dbReference type="Proteomes" id="UP000541969">
    <property type="component" value="Unassembled WGS sequence"/>
</dbReference>
<gene>
    <name evidence="2" type="ORF">GGQ55_003316</name>
</gene>
<evidence type="ECO:0000313" key="2">
    <source>
        <dbReference type="EMBL" id="NYJ07038.1"/>
    </source>
</evidence>
<name>A0A853CLA6_9ACTN</name>
<feature type="compositionally biased region" description="Basic and acidic residues" evidence="1">
    <location>
        <begin position="25"/>
        <end position="35"/>
    </location>
</feature>
<evidence type="ECO:0000256" key="1">
    <source>
        <dbReference type="SAM" id="MobiDB-lite"/>
    </source>
</evidence>
<reference evidence="2 3" key="1">
    <citation type="submission" date="2020-07" db="EMBL/GenBank/DDBJ databases">
        <title>Sequencing the genomes of 1000 actinobacteria strains.</title>
        <authorList>
            <person name="Klenk H.-P."/>
        </authorList>
    </citation>
    <scope>NUCLEOTIDE SEQUENCE [LARGE SCALE GENOMIC DNA]</scope>
    <source>
        <strain evidence="2 3">DSM 104001</strain>
    </source>
</reference>
<feature type="compositionally biased region" description="Polar residues" evidence="1">
    <location>
        <begin position="14"/>
        <end position="24"/>
    </location>
</feature>
<evidence type="ECO:0000313" key="3">
    <source>
        <dbReference type="Proteomes" id="UP000541969"/>
    </source>
</evidence>
<organism evidence="2 3">
    <name type="scientific">Petropleomorpha daqingensis</name>
    <dbReference type="NCBI Taxonomy" id="2026353"/>
    <lineage>
        <taxon>Bacteria</taxon>
        <taxon>Bacillati</taxon>
        <taxon>Actinomycetota</taxon>
        <taxon>Actinomycetes</taxon>
        <taxon>Geodermatophilales</taxon>
        <taxon>Geodermatophilaceae</taxon>
        <taxon>Petropleomorpha</taxon>
    </lineage>
</organism>
<protein>
    <submittedName>
        <fullName evidence="2">Uncharacterized protein</fullName>
    </submittedName>
</protein>
<feature type="region of interest" description="Disordered" evidence="1">
    <location>
        <begin position="1"/>
        <end position="47"/>
    </location>
</feature>
<dbReference type="AlphaFoldDB" id="A0A853CLA6"/>
<sequence>MVSGFGQLRFRQDGAQQNPPANSHTNERVTKRSSVERTPGGSVERPATCACVSLSGPLTDARARVGQNGGLRDTHQAHYQSHVPPEPTLSEETADTVGELLVLGAGPKTSCRGR</sequence>
<feature type="region of interest" description="Disordered" evidence="1">
    <location>
        <begin position="62"/>
        <end position="92"/>
    </location>
</feature>
<comment type="caution">
    <text evidence="2">The sequence shown here is derived from an EMBL/GenBank/DDBJ whole genome shotgun (WGS) entry which is preliminary data.</text>
</comment>
<keyword evidence="3" id="KW-1185">Reference proteome</keyword>